<dbReference type="Pfam" id="PF03645">
    <property type="entry name" value="Tctex-1"/>
    <property type="match status" value="1"/>
</dbReference>
<dbReference type="GO" id="GO:0007018">
    <property type="term" value="P:microtubule-based movement"/>
    <property type="evidence" value="ECO:0007669"/>
    <property type="project" value="TreeGrafter"/>
</dbReference>
<organism evidence="1 2">
    <name type="scientific">Streblomastix strix</name>
    <dbReference type="NCBI Taxonomy" id="222440"/>
    <lineage>
        <taxon>Eukaryota</taxon>
        <taxon>Metamonada</taxon>
        <taxon>Preaxostyla</taxon>
        <taxon>Oxymonadida</taxon>
        <taxon>Streblomastigidae</taxon>
        <taxon>Streblomastix</taxon>
    </lineage>
</organism>
<dbReference type="PANTHER" id="PTHR21255">
    <property type="entry name" value="T-COMPLEX-ASSOCIATED-TESTIS-EXPRESSED 1/ DYNEIN LIGHT CHAIN"/>
    <property type="match status" value="1"/>
</dbReference>
<dbReference type="CDD" id="cd21455">
    <property type="entry name" value="DLC-like_DYNLT1_DYNLT3"/>
    <property type="match status" value="1"/>
</dbReference>
<reference evidence="1 2" key="1">
    <citation type="submission" date="2019-03" db="EMBL/GenBank/DDBJ databases">
        <title>Single cell metagenomics reveals metabolic interactions within the superorganism composed of flagellate Streblomastix strix and complex community of Bacteroidetes bacteria on its surface.</title>
        <authorList>
            <person name="Treitli S.C."/>
            <person name="Kolisko M."/>
            <person name="Husnik F."/>
            <person name="Keeling P."/>
            <person name="Hampl V."/>
        </authorList>
    </citation>
    <scope>NUCLEOTIDE SEQUENCE [LARGE SCALE GENOMIC DNA]</scope>
    <source>
        <strain evidence="1">ST1C</strain>
    </source>
</reference>
<dbReference type="Proteomes" id="UP000324800">
    <property type="component" value="Unassembled WGS sequence"/>
</dbReference>
<comment type="caution">
    <text evidence="1">The sequence shown here is derived from an EMBL/GenBank/DDBJ whole genome shotgun (WGS) entry which is preliminary data.</text>
</comment>
<dbReference type="GO" id="GO:0005868">
    <property type="term" value="C:cytoplasmic dynein complex"/>
    <property type="evidence" value="ECO:0007669"/>
    <property type="project" value="TreeGrafter"/>
</dbReference>
<dbReference type="OrthoDB" id="10059120at2759"/>
<dbReference type="EMBL" id="SNRW01013058">
    <property type="protein sequence ID" value="KAA6373052.1"/>
    <property type="molecule type" value="Genomic_DNA"/>
</dbReference>
<gene>
    <name evidence="1" type="ORF">EZS28_031423</name>
</gene>
<evidence type="ECO:0000313" key="2">
    <source>
        <dbReference type="Proteomes" id="UP000324800"/>
    </source>
</evidence>
<proteinExistence type="predicted"/>
<protein>
    <recommendedName>
        <fullName evidence="3">Dynein light chain Tctex-type 1</fullName>
    </recommendedName>
</protein>
<dbReference type="GO" id="GO:0045505">
    <property type="term" value="F:dynein intermediate chain binding"/>
    <property type="evidence" value="ECO:0007669"/>
    <property type="project" value="TreeGrafter"/>
</dbReference>
<sequence>MELDLGHPFPSDELREITRDIFNQTFQGTVEYQSSRIDFWTSSIVEGILKKLSMLKHQYKYCITCTISQNVGAGMTSSTASLWDKSTDSYLSETWNNDTIQVFVVVFGFAL</sequence>
<dbReference type="GO" id="GO:0005737">
    <property type="term" value="C:cytoplasm"/>
    <property type="evidence" value="ECO:0007669"/>
    <property type="project" value="TreeGrafter"/>
</dbReference>
<dbReference type="InterPro" id="IPR038586">
    <property type="entry name" value="Tctex-1-like_sf"/>
</dbReference>
<dbReference type="Gene3D" id="3.30.1140.40">
    <property type="entry name" value="Tctex-1"/>
    <property type="match status" value="1"/>
</dbReference>
<accession>A0A5J4USK7</accession>
<dbReference type="AlphaFoldDB" id="A0A5J4USK7"/>
<dbReference type="PANTHER" id="PTHR21255:SF4">
    <property type="entry name" value="DYNEIN LIGHT CHAIN TCTEX-TYPE"/>
    <property type="match status" value="1"/>
</dbReference>
<dbReference type="InterPro" id="IPR005334">
    <property type="entry name" value="Tctex-1-like"/>
</dbReference>
<evidence type="ECO:0008006" key="3">
    <source>
        <dbReference type="Google" id="ProtNLM"/>
    </source>
</evidence>
<evidence type="ECO:0000313" key="1">
    <source>
        <dbReference type="EMBL" id="KAA6373052.1"/>
    </source>
</evidence>
<name>A0A5J4USK7_9EUKA</name>